<feature type="transmembrane region" description="Helical" evidence="1">
    <location>
        <begin position="141"/>
        <end position="161"/>
    </location>
</feature>
<dbReference type="EMBL" id="FODH01000007">
    <property type="protein sequence ID" value="SEO42307.1"/>
    <property type="molecule type" value="Genomic_DNA"/>
</dbReference>
<proteinExistence type="predicted"/>
<dbReference type="RefSeq" id="WP_090834247.1">
    <property type="nucleotide sequence ID" value="NZ_CP076607.1"/>
</dbReference>
<dbReference type="Proteomes" id="UP000198809">
    <property type="component" value="Unassembled WGS sequence"/>
</dbReference>
<reference evidence="3 4" key="1">
    <citation type="submission" date="2016-10" db="EMBL/GenBank/DDBJ databases">
        <authorList>
            <person name="de Groot N.N."/>
        </authorList>
    </citation>
    <scope>NUCLEOTIDE SEQUENCE [LARGE SCALE GENOMIC DNA]</scope>
    <source>
        <strain evidence="3 4">CGMCC 1.10238</strain>
    </source>
</reference>
<feature type="transmembrane region" description="Helical" evidence="1">
    <location>
        <begin position="20"/>
        <end position="40"/>
    </location>
</feature>
<gene>
    <name evidence="2" type="ORF">KP014_05105</name>
    <name evidence="3" type="ORF">SAMN04487895_107240</name>
</gene>
<dbReference type="EMBL" id="CP076607">
    <property type="protein sequence ID" value="QWU16606.1"/>
    <property type="molecule type" value="Genomic_DNA"/>
</dbReference>
<dbReference type="PANTHER" id="PTHR37305">
    <property type="entry name" value="INTEGRAL MEMBRANE PROTEIN-RELATED"/>
    <property type="match status" value="1"/>
</dbReference>
<evidence type="ECO:0000313" key="3">
    <source>
        <dbReference type="EMBL" id="SEO42307.1"/>
    </source>
</evidence>
<dbReference type="OrthoDB" id="9781996at2"/>
<dbReference type="Pfam" id="PF12730">
    <property type="entry name" value="ABC2_membrane_4"/>
    <property type="match status" value="1"/>
</dbReference>
<feature type="transmembrane region" description="Helical" evidence="1">
    <location>
        <begin position="223"/>
        <end position="242"/>
    </location>
</feature>
<keyword evidence="5" id="KW-1185">Reference proteome</keyword>
<name>A0A1H8PKQ1_9BACL</name>
<evidence type="ECO:0000313" key="4">
    <source>
        <dbReference type="Proteomes" id="UP000198809"/>
    </source>
</evidence>
<dbReference type="STRING" id="1333845.SAMN04487895_107240"/>
<accession>A0A1H8PKQ1</accession>
<evidence type="ECO:0000256" key="1">
    <source>
        <dbReference type="SAM" id="Phobius"/>
    </source>
</evidence>
<reference evidence="2 5" key="2">
    <citation type="submission" date="2021-06" db="EMBL/GenBank/DDBJ databases">
        <title>Whole genome sequence of Paenibacillus sophorae DSM23020 for comparative genomics.</title>
        <authorList>
            <person name="Kim M.-J."/>
            <person name="Lee G."/>
            <person name="Shin J.-H."/>
        </authorList>
    </citation>
    <scope>NUCLEOTIDE SEQUENCE [LARGE SCALE GENOMIC DNA]</scope>
    <source>
        <strain evidence="2 5">DSM 23020</strain>
    </source>
</reference>
<evidence type="ECO:0000313" key="2">
    <source>
        <dbReference type="EMBL" id="QWU16606.1"/>
    </source>
</evidence>
<dbReference type="CDD" id="cd21809">
    <property type="entry name" value="ABC-2_lan_permease-like"/>
    <property type="match status" value="1"/>
</dbReference>
<feature type="transmembrane region" description="Helical" evidence="1">
    <location>
        <begin position="52"/>
        <end position="78"/>
    </location>
</feature>
<keyword evidence="1" id="KW-0472">Membrane</keyword>
<evidence type="ECO:0000313" key="5">
    <source>
        <dbReference type="Proteomes" id="UP000683429"/>
    </source>
</evidence>
<feature type="transmembrane region" description="Helical" evidence="1">
    <location>
        <begin position="99"/>
        <end position="129"/>
    </location>
</feature>
<organism evidence="3 4">
    <name type="scientific">Paenibacillus sophorae</name>
    <dbReference type="NCBI Taxonomy" id="1333845"/>
    <lineage>
        <taxon>Bacteria</taxon>
        <taxon>Bacillati</taxon>
        <taxon>Bacillota</taxon>
        <taxon>Bacilli</taxon>
        <taxon>Bacillales</taxon>
        <taxon>Paenibacillaceae</taxon>
        <taxon>Paenibacillus</taxon>
    </lineage>
</organism>
<keyword evidence="1" id="KW-1133">Transmembrane helix</keyword>
<keyword evidence="1" id="KW-0812">Transmembrane</keyword>
<dbReference type="PANTHER" id="PTHR37305:SF1">
    <property type="entry name" value="MEMBRANE PROTEIN"/>
    <property type="match status" value="1"/>
</dbReference>
<dbReference type="Proteomes" id="UP000683429">
    <property type="component" value="Chromosome"/>
</dbReference>
<protein>
    <submittedName>
        <fullName evidence="2">ABC transporter permease</fullName>
    </submittedName>
</protein>
<dbReference type="AlphaFoldDB" id="A0A1H8PKQ1"/>
<feature type="transmembrane region" description="Helical" evidence="1">
    <location>
        <begin position="173"/>
        <end position="195"/>
    </location>
</feature>
<sequence length="247" mass="26269">MKMFLRILSAERLKLSGSYIWLLVLASPAAAVLMGLFAASPAGGNGKPDWTILLTVMSMLHAALFLPILSGLYAAMLCRHEHLDGGWKALLALPVSRTAVYIAKFTMAALLLAATQSVFMAAVIGTGLFRGLGTPIPWESILGSIAASWVACLPLAALQMAVSQAWSSFAAPLALNVSFTLPNILIANSATYGPYYPWVQPLLAMIPHGQTDRGAFNLPLESLLIVVLGSFVVFLAAGLLSFRRKAV</sequence>